<protein>
    <submittedName>
        <fullName evidence="1">Uncharacterized protein</fullName>
    </submittedName>
</protein>
<evidence type="ECO:0000313" key="1">
    <source>
        <dbReference type="EMBL" id="PXW88832.1"/>
    </source>
</evidence>
<proteinExistence type="predicted"/>
<gene>
    <name evidence="1" type="ORF">DFR56_103338</name>
</gene>
<dbReference type="Proteomes" id="UP000247978">
    <property type="component" value="Unassembled WGS sequence"/>
</dbReference>
<reference evidence="1 2" key="1">
    <citation type="submission" date="2018-05" db="EMBL/GenBank/DDBJ databases">
        <title>Genomic Encyclopedia of Type Strains, Phase IV (KMG-IV): sequencing the most valuable type-strain genomes for metagenomic binning, comparative biology and taxonomic classification.</title>
        <authorList>
            <person name="Goeker M."/>
        </authorList>
    </citation>
    <scope>NUCLEOTIDE SEQUENCE [LARGE SCALE GENOMIC DNA]</scope>
    <source>
        <strain evidence="1 2">DSM 28556</strain>
    </source>
</reference>
<comment type="caution">
    <text evidence="1">The sequence shown here is derived from an EMBL/GenBank/DDBJ whole genome shotgun (WGS) entry which is preliminary data.</text>
</comment>
<evidence type="ECO:0000313" key="2">
    <source>
        <dbReference type="Proteomes" id="UP000247978"/>
    </source>
</evidence>
<sequence length="166" mass="19416">MVVDLIEFLKDSFTDAESNLIIKKDNEMLQEALYVPVESTILINEILMKESANENHIDIKEYASIIYLHEVGHVLDPDLNDIDTQMTKALKNIYDNGFNERLFNKYAFNSYSAEENAWEIARNLINDDFLENFLKIKKESLNLHKNILKSEKELLKLDNRTSLIFQ</sequence>
<organism evidence="1 2">
    <name type="scientific">Pseudogracilibacillus auburnensis</name>
    <dbReference type="NCBI Taxonomy" id="1494959"/>
    <lineage>
        <taxon>Bacteria</taxon>
        <taxon>Bacillati</taxon>
        <taxon>Bacillota</taxon>
        <taxon>Bacilli</taxon>
        <taxon>Bacillales</taxon>
        <taxon>Bacillaceae</taxon>
        <taxon>Pseudogracilibacillus</taxon>
    </lineage>
</organism>
<keyword evidence="2" id="KW-1185">Reference proteome</keyword>
<name>A0A2V3W406_9BACI</name>
<accession>A0A2V3W406</accession>
<dbReference type="AlphaFoldDB" id="A0A2V3W406"/>
<dbReference type="EMBL" id="QJJQ01000003">
    <property type="protein sequence ID" value="PXW88832.1"/>
    <property type="molecule type" value="Genomic_DNA"/>
</dbReference>